<feature type="domain" description="Rhodanese" evidence="7">
    <location>
        <begin position="55"/>
        <end position="112"/>
    </location>
</feature>
<reference evidence="8 9" key="1">
    <citation type="journal article" date="2011" name="J. Bacteriol.">
        <title>Complete genome sequence of the industrial strain Ketogulonicigenium vulgare WSH-001.</title>
        <authorList>
            <person name="Liu L."/>
            <person name="Li Y."/>
            <person name="Zhang J."/>
            <person name="Zhou Z."/>
            <person name="Liu J."/>
            <person name="Li X."/>
            <person name="Zhou J."/>
            <person name="Du G."/>
            <person name="Wang L."/>
            <person name="Chen J."/>
        </authorList>
    </citation>
    <scope>NUCLEOTIDE SEQUENCE [LARGE SCALE GENOMIC DNA]</scope>
    <source>
        <strain evidence="8 9">WSH-001</strain>
        <plasmid evidence="9">pKVU_100</plasmid>
    </source>
</reference>
<dbReference type="InterPro" id="IPR019546">
    <property type="entry name" value="TAT_signal_bac_arc"/>
</dbReference>
<dbReference type="AlphaFoldDB" id="F9YAZ3"/>
<protein>
    <recommendedName>
        <fullName evidence="4">Tryptophan 2-monooxygenase</fullName>
        <ecNumber evidence="3">1.13.12.3</ecNumber>
    </recommendedName>
</protein>
<accession>F9YAZ3</accession>
<evidence type="ECO:0000256" key="1">
    <source>
        <dbReference type="ARBA" id="ARBA00004814"/>
    </source>
</evidence>
<evidence type="ECO:0000259" key="7">
    <source>
        <dbReference type="PROSITE" id="PS50206"/>
    </source>
</evidence>
<dbReference type="Gene3D" id="3.50.50.60">
    <property type="entry name" value="FAD/NAD(P)-binding domain"/>
    <property type="match status" value="1"/>
</dbReference>
<dbReference type="RefSeq" id="WP_013368471.1">
    <property type="nucleotide sequence ID" value="NC_017386.1"/>
</dbReference>
<keyword evidence="9" id="KW-1185">Reference proteome</keyword>
<evidence type="ECO:0000256" key="2">
    <source>
        <dbReference type="ARBA" id="ARBA00005833"/>
    </source>
</evidence>
<dbReference type="GO" id="GO:0050361">
    <property type="term" value="F:tryptophan 2-monooxygenase activity"/>
    <property type="evidence" value="ECO:0007669"/>
    <property type="project" value="UniProtKB-EC"/>
</dbReference>
<dbReference type="PANTHER" id="PTHR10742">
    <property type="entry name" value="FLAVIN MONOAMINE OXIDASE"/>
    <property type="match status" value="1"/>
</dbReference>
<evidence type="ECO:0000313" key="9">
    <source>
        <dbReference type="Proteomes" id="UP000000692"/>
    </source>
</evidence>
<dbReference type="PROSITE" id="PS51318">
    <property type="entry name" value="TAT"/>
    <property type="match status" value="1"/>
</dbReference>
<dbReference type="KEGG" id="kvl:KVU_PA0126"/>
<keyword evidence="5" id="KW-0073">Auxin biosynthesis</keyword>
<sequence length="541" mass="59491">MDERSAQQVAQTADTPPTRRQFLTMVGALGGAAVMYQVMGMMGMAHASPYAGKIDLGSAPPNTKVLVLGAGIAGMVAAMELRDAGYEVEVIEFRDVAGGRCWTLRAGDTYEELGGFVQTVDFAEGNYFNPGPWRVPYNHYGILDYCRRLGVEMEALIQINNNSYLHSATKFDGKPIRYREINSDFRGHISDLLSKVTNQGLLDEVLSDADKTNLLAGLRTFGGLDADNAYLQSNNASARRGYERAPGGGVDGAPIANDPIELSTLLDSGLWRSLATSEALNGSMPIFQPKGGMDMIARAMAANLGDLVKYNKRVIRINQDDSQVTVTYQDMDNGGAEVTTTAPYCVCTIPFSILSKIEHDFSDPLWEVIDSMYYASSIKVGIEFKRRFWEEDEHIYGGTTYTDLPIAQISYPSNDYLSNKPGVLLAAYAWGATAYQFSSMAPEERIQRTLDFGAQIHPQMHDEFKAGVAVAWHRVPWTHGCYGQWRDKEAQYQDAVAMDRRVVMAGEHLSYLPAWMEGAVLSSLDAITRLHAVATANAGEQ</sequence>
<evidence type="ECO:0000313" key="8">
    <source>
        <dbReference type="EMBL" id="AEM42545.1"/>
    </source>
</evidence>
<dbReference type="GO" id="GO:0009851">
    <property type="term" value="P:auxin biosynthetic process"/>
    <property type="evidence" value="ECO:0007669"/>
    <property type="project" value="UniProtKB-KW"/>
</dbReference>
<evidence type="ECO:0000256" key="5">
    <source>
        <dbReference type="ARBA" id="ARBA00023070"/>
    </source>
</evidence>
<geneLocation type="plasmid" evidence="9">
    <name>pKVU_100</name>
</geneLocation>
<gene>
    <name evidence="8" type="ordered locus">KVU_PA0126</name>
</gene>
<evidence type="ECO:0000256" key="4">
    <source>
        <dbReference type="ARBA" id="ARBA00017871"/>
    </source>
</evidence>
<dbReference type="PROSITE" id="PS50206">
    <property type="entry name" value="RHODANESE_3"/>
    <property type="match status" value="1"/>
</dbReference>
<dbReference type="EC" id="1.13.12.3" evidence="3"/>
<dbReference type="InterPro" id="IPR036188">
    <property type="entry name" value="FAD/NAD-bd_sf"/>
</dbReference>
<comment type="similarity">
    <text evidence="2">Belongs to the tryptophan 2-monooxygenase family.</text>
</comment>
<name>F9YAZ3_KETVW</name>
<dbReference type="InterPro" id="IPR001763">
    <property type="entry name" value="Rhodanese-like_dom"/>
</dbReference>
<dbReference type="OrthoDB" id="337830at2"/>
<dbReference type="EMBL" id="CP002019">
    <property type="protein sequence ID" value="AEM42545.1"/>
    <property type="molecule type" value="Genomic_DNA"/>
</dbReference>
<dbReference type="InterPro" id="IPR006311">
    <property type="entry name" value="TAT_signal"/>
</dbReference>
<dbReference type="GO" id="GO:0009063">
    <property type="term" value="P:amino acid catabolic process"/>
    <property type="evidence" value="ECO:0007669"/>
    <property type="project" value="TreeGrafter"/>
</dbReference>
<dbReference type="Gene3D" id="3.90.660.10">
    <property type="match status" value="1"/>
</dbReference>
<keyword evidence="8" id="KW-0560">Oxidoreductase</keyword>
<dbReference type="PATRIC" id="fig|759362.5.peg.2823"/>
<dbReference type="Pfam" id="PF01593">
    <property type="entry name" value="Amino_oxidase"/>
    <property type="match status" value="1"/>
</dbReference>
<dbReference type="InterPro" id="IPR050281">
    <property type="entry name" value="Flavin_monoamine_oxidase"/>
</dbReference>
<evidence type="ECO:0000256" key="3">
    <source>
        <dbReference type="ARBA" id="ARBA00012535"/>
    </source>
</evidence>
<dbReference type="InterPro" id="IPR002937">
    <property type="entry name" value="Amino_oxidase"/>
</dbReference>
<comment type="pathway">
    <text evidence="1">Plant hormone metabolism; auxin biosynthesis.</text>
</comment>
<dbReference type="HOGENOM" id="CLU_004498_8_3_5"/>
<dbReference type="SUPFAM" id="SSF51905">
    <property type="entry name" value="FAD/NAD(P)-binding domain"/>
    <property type="match status" value="1"/>
</dbReference>
<dbReference type="Proteomes" id="UP000000692">
    <property type="component" value="Plasmid 1"/>
</dbReference>
<dbReference type="PANTHER" id="PTHR10742:SF342">
    <property type="entry name" value="AMINE OXIDASE"/>
    <property type="match status" value="1"/>
</dbReference>
<organism evidence="8 9">
    <name type="scientific">Ketogulonicigenium vulgare (strain WSH-001)</name>
    <dbReference type="NCBI Taxonomy" id="759362"/>
    <lineage>
        <taxon>Bacteria</taxon>
        <taxon>Pseudomonadati</taxon>
        <taxon>Pseudomonadota</taxon>
        <taxon>Alphaproteobacteria</taxon>
        <taxon>Rhodobacterales</taxon>
        <taxon>Roseobacteraceae</taxon>
        <taxon>Ketogulonicigenium</taxon>
    </lineage>
</organism>
<dbReference type="Gene3D" id="1.20.1440.240">
    <property type="match status" value="1"/>
</dbReference>
<proteinExistence type="inferred from homology"/>
<evidence type="ECO:0000256" key="6">
    <source>
        <dbReference type="ARBA" id="ARBA00047321"/>
    </source>
</evidence>
<dbReference type="NCBIfam" id="TIGR01409">
    <property type="entry name" value="TAT_signal_seq"/>
    <property type="match status" value="1"/>
</dbReference>
<dbReference type="GO" id="GO:0001716">
    <property type="term" value="F:L-amino-acid oxidase activity"/>
    <property type="evidence" value="ECO:0007669"/>
    <property type="project" value="TreeGrafter"/>
</dbReference>
<keyword evidence="8" id="KW-0614">Plasmid</keyword>
<dbReference type="SUPFAM" id="SSF54373">
    <property type="entry name" value="FAD-linked reductases, C-terminal domain"/>
    <property type="match status" value="1"/>
</dbReference>
<comment type="catalytic activity">
    <reaction evidence="6">
        <text>L-tryptophan + O2 = indole-3-acetamide + CO2 + H2O</text>
        <dbReference type="Rhea" id="RHEA:16165"/>
        <dbReference type="ChEBI" id="CHEBI:15377"/>
        <dbReference type="ChEBI" id="CHEBI:15379"/>
        <dbReference type="ChEBI" id="CHEBI:16031"/>
        <dbReference type="ChEBI" id="CHEBI:16526"/>
        <dbReference type="ChEBI" id="CHEBI:57912"/>
        <dbReference type="EC" id="1.13.12.3"/>
    </reaction>
</comment>